<dbReference type="GO" id="GO:0017057">
    <property type="term" value="F:6-phosphogluconolactonase activity"/>
    <property type="evidence" value="ECO:0007669"/>
    <property type="project" value="UniProtKB-UniRule"/>
</dbReference>
<dbReference type="NCBIfam" id="TIGR01198">
    <property type="entry name" value="pgl"/>
    <property type="match status" value="1"/>
</dbReference>
<comment type="pathway">
    <text evidence="2 6">Carbohydrate degradation; pentose phosphate pathway; D-ribulose 5-phosphate from D-glucose 6-phosphate (oxidative stage): step 2/3.</text>
</comment>
<dbReference type="CDD" id="cd01400">
    <property type="entry name" value="6PGL"/>
    <property type="match status" value="1"/>
</dbReference>
<evidence type="ECO:0000256" key="1">
    <source>
        <dbReference type="ARBA" id="ARBA00000832"/>
    </source>
</evidence>
<dbReference type="EC" id="3.1.1.31" evidence="4 6"/>
<evidence type="ECO:0000256" key="4">
    <source>
        <dbReference type="ARBA" id="ARBA00013198"/>
    </source>
</evidence>
<accession>A0A0L8HGI4</accession>
<protein>
    <recommendedName>
        <fullName evidence="4 6">6-phosphogluconolactonase</fullName>
        <shortName evidence="6">6PGL</shortName>
        <ecNumber evidence="4 6">3.1.1.31</ecNumber>
    </recommendedName>
</protein>
<dbReference type="InterPro" id="IPR039104">
    <property type="entry name" value="6PGL"/>
</dbReference>
<dbReference type="KEGG" id="obi:106871026"/>
<dbReference type="GO" id="GO:0005975">
    <property type="term" value="P:carbohydrate metabolic process"/>
    <property type="evidence" value="ECO:0007669"/>
    <property type="project" value="UniProtKB-UniRule"/>
</dbReference>
<keyword evidence="5 6" id="KW-0378">Hydrolase</keyword>
<dbReference type="GO" id="GO:0006098">
    <property type="term" value="P:pentose-phosphate shunt"/>
    <property type="evidence" value="ECO:0007669"/>
    <property type="project" value="UniProtKB-UniPathway"/>
</dbReference>
<dbReference type="STRING" id="37653.A0A0L8HGI4"/>
<evidence type="ECO:0000259" key="7">
    <source>
        <dbReference type="Pfam" id="PF01182"/>
    </source>
</evidence>
<organism evidence="8">
    <name type="scientific">Octopus bimaculoides</name>
    <name type="common">California two-spotted octopus</name>
    <dbReference type="NCBI Taxonomy" id="37653"/>
    <lineage>
        <taxon>Eukaryota</taxon>
        <taxon>Metazoa</taxon>
        <taxon>Spiralia</taxon>
        <taxon>Lophotrochozoa</taxon>
        <taxon>Mollusca</taxon>
        <taxon>Cephalopoda</taxon>
        <taxon>Coleoidea</taxon>
        <taxon>Octopodiformes</taxon>
        <taxon>Octopoda</taxon>
        <taxon>Incirrata</taxon>
        <taxon>Octopodidae</taxon>
        <taxon>Octopus</taxon>
    </lineage>
</organism>
<comment type="similarity">
    <text evidence="3 6">Belongs to the glucosamine/galactosamine-6-phosphate isomerase family. 6-phosphogluconolactonase subfamily.</text>
</comment>
<gene>
    <name evidence="8" type="ORF">OCBIM_22015943mg</name>
</gene>
<dbReference type="EMBL" id="KQ418303">
    <property type="protein sequence ID" value="KOF87890.1"/>
    <property type="molecule type" value="Genomic_DNA"/>
</dbReference>
<dbReference type="AlphaFoldDB" id="A0A0L8HGI4"/>
<dbReference type="UniPathway" id="UPA00115">
    <property type="reaction ID" value="UER00409"/>
</dbReference>
<dbReference type="OrthoDB" id="432544at2759"/>
<sequence>MAPTRVITSSGEDLEKRLADLLISKSEQAFKSDRLFIIGVSGGSVSKYLCNTLCKLSTNWSKWRIFFCDERYVPHEDPECTYKYYKENFLSKVKDMSADHIYPIKADLPIDQCAKSYSETIAAVFDVTPGTFPRFDVVLLGMGPDGHTCSLFPGHHLLDEKVAIVSPITDSPKPPPGRVTLTLPVLNRSACAIFMATGENKAELVRKALEPVDSDGDMIPAGRVSPVDGELIWFLDAASAKQLKH</sequence>
<evidence type="ECO:0000256" key="2">
    <source>
        <dbReference type="ARBA" id="ARBA00004961"/>
    </source>
</evidence>
<dbReference type="Pfam" id="PF01182">
    <property type="entry name" value="Glucosamine_iso"/>
    <property type="match status" value="1"/>
</dbReference>
<evidence type="ECO:0000313" key="8">
    <source>
        <dbReference type="EMBL" id="KOF87890.1"/>
    </source>
</evidence>
<evidence type="ECO:0000256" key="6">
    <source>
        <dbReference type="RuleBase" id="RU365095"/>
    </source>
</evidence>
<dbReference type="PANTHER" id="PTHR11054:SF0">
    <property type="entry name" value="6-PHOSPHOGLUCONOLACTONASE"/>
    <property type="match status" value="1"/>
</dbReference>
<dbReference type="OMA" id="YQLFEFE"/>
<evidence type="ECO:0000256" key="5">
    <source>
        <dbReference type="ARBA" id="ARBA00022801"/>
    </source>
</evidence>
<dbReference type="InterPro" id="IPR037171">
    <property type="entry name" value="NagB/RpiA_transferase-like"/>
</dbReference>
<evidence type="ECO:0000256" key="3">
    <source>
        <dbReference type="ARBA" id="ARBA00010662"/>
    </source>
</evidence>
<name>A0A0L8HGI4_OCTBM</name>
<dbReference type="InterPro" id="IPR005900">
    <property type="entry name" value="6-phosphogluconolactonase_DevB"/>
</dbReference>
<reference evidence="8" key="1">
    <citation type="submission" date="2015-07" db="EMBL/GenBank/DDBJ databases">
        <title>MeaNS - Measles Nucleotide Surveillance Program.</title>
        <authorList>
            <person name="Tran T."/>
            <person name="Druce J."/>
        </authorList>
    </citation>
    <scope>NUCLEOTIDE SEQUENCE</scope>
    <source>
        <strain evidence="8">UCB-OBI-ISO-001</strain>
        <tissue evidence="8">Gonad</tissue>
    </source>
</reference>
<dbReference type="Gene3D" id="3.40.50.1360">
    <property type="match status" value="1"/>
</dbReference>
<comment type="catalytic activity">
    <reaction evidence="1 6">
        <text>6-phospho-D-glucono-1,5-lactone + H2O = 6-phospho-D-gluconate + H(+)</text>
        <dbReference type="Rhea" id="RHEA:12556"/>
        <dbReference type="ChEBI" id="CHEBI:15377"/>
        <dbReference type="ChEBI" id="CHEBI:15378"/>
        <dbReference type="ChEBI" id="CHEBI:57955"/>
        <dbReference type="ChEBI" id="CHEBI:58759"/>
        <dbReference type="EC" id="3.1.1.31"/>
    </reaction>
</comment>
<dbReference type="FunFam" id="3.40.50.1360:FF:000005">
    <property type="entry name" value="6-phosphogluconolactonase"/>
    <property type="match status" value="1"/>
</dbReference>
<comment type="function">
    <text evidence="6">Hydrolysis of 6-phosphogluconolactone to 6-phosphogluconate.</text>
</comment>
<feature type="domain" description="Glucosamine/galactosamine-6-phosphate isomerase" evidence="7">
    <location>
        <begin position="11"/>
        <end position="233"/>
    </location>
</feature>
<dbReference type="InterPro" id="IPR006148">
    <property type="entry name" value="Glc/Gal-6P_isomerase"/>
</dbReference>
<proteinExistence type="inferred from homology"/>
<dbReference type="SUPFAM" id="SSF100950">
    <property type="entry name" value="NagB/RpiA/CoA transferase-like"/>
    <property type="match status" value="1"/>
</dbReference>
<dbReference type="PANTHER" id="PTHR11054">
    <property type="entry name" value="6-PHOSPHOGLUCONOLACTONASE"/>
    <property type="match status" value="1"/>
</dbReference>